<sequence length="376" mass="42958">MLRNFLGASFTLKKVLLASAIPATYLLCQKVMDTFEMNKYLQEAQGMGKSFQASSRKKVIITNTHTKDFKRFKHYSEPFFTHSGDEYSIYCTENMDLNRIIDQIISASSYDIILAGDDQYIHHILNNLVKKDDFIDTFTTTRTLGVIPLEKGSYISDQLGIDGSYCAKVCKATVACLKGTPTDVFPLIIKTKKGSEISLCPTKTGSLAVLDDLVAKDRLRFLFGLKYPIYHVQSLLANIPNHQVTTKFKEKLNSTIESSGFEFTFFLLRRSYVDVKYLENDSYYKELSKLLKFQKPFSPTLNEKLANPLYAHYIITGSDILFVTDGVIQKNDGCDIDVYQSTTPMFRVYTFYQADKTPEQLKANIVCRRIEYRVFC</sequence>
<organism evidence="2 3">
    <name type="scientific">Thelohanellus kitauei</name>
    <name type="common">Myxosporean</name>
    <dbReference type="NCBI Taxonomy" id="669202"/>
    <lineage>
        <taxon>Eukaryota</taxon>
        <taxon>Metazoa</taxon>
        <taxon>Cnidaria</taxon>
        <taxon>Myxozoa</taxon>
        <taxon>Myxosporea</taxon>
        <taxon>Bivalvulida</taxon>
        <taxon>Platysporina</taxon>
        <taxon>Myxobolidae</taxon>
        <taxon>Thelohanellus</taxon>
    </lineage>
</organism>
<dbReference type="Proteomes" id="UP000031668">
    <property type="component" value="Unassembled WGS sequence"/>
</dbReference>
<keyword evidence="3" id="KW-1185">Reference proteome</keyword>
<gene>
    <name evidence="2" type="ORF">RF11_15706</name>
</gene>
<feature type="signal peptide" evidence="1">
    <location>
        <begin position="1"/>
        <end position="20"/>
    </location>
</feature>
<dbReference type="SUPFAM" id="SSF111331">
    <property type="entry name" value="NAD kinase/diacylglycerol kinase-like"/>
    <property type="match status" value="1"/>
</dbReference>
<dbReference type="InterPro" id="IPR017438">
    <property type="entry name" value="ATP-NAD_kinase_N"/>
</dbReference>
<comment type="caution">
    <text evidence="2">The sequence shown here is derived from an EMBL/GenBank/DDBJ whole genome shotgun (WGS) entry which is preliminary data.</text>
</comment>
<evidence type="ECO:0000313" key="2">
    <source>
        <dbReference type="EMBL" id="KII69923.1"/>
    </source>
</evidence>
<dbReference type="AlphaFoldDB" id="A0A0C2JKJ3"/>
<protein>
    <submittedName>
        <fullName evidence="2">Uncharacterized protein</fullName>
    </submittedName>
</protein>
<feature type="chain" id="PRO_5002163352" evidence="1">
    <location>
        <begin position="21"/>
        <end position="376"/>
    </location>
</feature>
<name>A0A0C2JKJ3_THEKT</name>
<dbReference type="InterPro" id="IPR016064">
    <property type="entry name" value="NAD/diacylglycerol_kinase_sf"/>
</dbReference>
<dbReference type="EMBL" id="JWZT01002253">
    <property type="protein sequence ID" value="KII69923.1"/>
    <property type="molecule type" value="Genomic_DNA"/>
</dbReference>
<keyword evidence="1" id="KW-0732">Signal</keyword>
<proteinExistence type="predicted"/>
<evidence type="ECO:0000256" key="1">
    <source>
        <dbReference type="SAM" id="SignalP"/>
    </source>
</evidence>
<evidence type="ECO:0000313" key="3">
    <source>
        <dbReference type="Proteomes" id="UP000031668"/>
    </source>
</evidence>
<dbReference type="Gene3D" id="3.40.50.10330">
    <property type="entry name" value="Probable inorganic polyphosphate/atp-NAD kinase, domain 1"/>
    <property type="match status" value="1"/>
</dbReference>
<reference evidence="2 3" key="1">
    <citation type="journal article" date="2014" name="Genome Biol. Evol.">
        <title>The genome of the myxosporean Thelohanellus kitauei shows adaptations to nutrient acquisition within its fish host.</title>
        <authorList>
            <person name="Yang Y."/>
            <person name="Xiong J."/>
            <person name="Zhou Z."/>
            <person name="Huo F."/>
            <person name="Miao W."/>
            <person name="Ran C."/>
            <person name="Liu Y."/>
            <person name="Zhang J."/>
            <person name="Feng J."/>
            <person name="Wang M."/>
            <person name="Wang M."/>
            <person name="Wang L."/>
            <person name="Yao B."/>
        </authorList>
    </citation>
    <scope>NUCLEOTIDE SEQUENCE [LARGE SCALE GENOMIC DNA]</scope>
    <source>
        <strain evidence="2">Wuqing</strain>
    </source>
</reference>
<accession>A0A0C2JKJ3</accession>